<comment type="similarity">
    <text evidence="1">Belongs to the UDP-glycosyltransferase family.</text>
</comment>
<dbReference type="GO" id="GO:0080044">
    <property type="term" value="F:quercetin 7-O-glucosyltransferase activity"/>
    <property type="evidence" value="ECO:0007669"/>
    <property type="project" value="TreeGrafter"/>
</dbReference>
<name>A0A6A1WK04_9ROSI</name>
<gene>
    <name evidence="2" type="ORF">CJ030_MR1G019346</name>
</gene>
<dbReference type="Proteomes" id="UP000516437">
    <property type="component" value="Chromosome 1"/>
</dbReference>
<keyword evidence="3" id="KW-1185">Reference proteome</keyword>
<dbReference type="EMBL" id="RXIC02000019">
    <property type="protein sequence ID" value="KAB1225464.1"/>
    <property type="molecule type" value="Genomic_DNA"/>
</dbReference>
<evidence type="ECO:0000313" key="3">
    <source>
        <dbReference type="Proteomes" id="UP000516437"/>
    </source>
</evidence>
<dbReference type="SUPFAM" id="SSF53756">
    <property type="entry name" value="UDP-Glycosyltransferase/glycogen phosphorylase"/>
    <property type="match status" value="1"/>
</dbReference>
<organism evidence="2 3">
    <name type="scientific">Morella rubra</name>
    <name type="common">Chinese bayberry</name>
    <dbReference type="NCBI Taxonomy" id="262757"/>
    <lineage>
        <taxon>Eukaryota</taxon>
        <taxon>Viridiplantae</taxon>
        <taxon>Streptophyta</taxon>
        <taxon>Embryophyta</taxon>
        <taxon>Tracheophyta</taxon>
        <taxon>Spermatophyta</taxon>
        <taxon>Magnoliopsida</taxon>
        <taxon>eudicotyledons</taxon>
        <taxon>Gunneridae</taxon>
        <taxon>Pentapetalae</taxon>
        <taxon>rosids</taxon>
        <taxon>fabids</taxon>
        <taxon>Fagales</taxon>
        <taxon>Myricaceae</taxon>
        <taxon>Morella</taxon>
    </lineage>
</organism>
<dbReference type="Gene3D" id="3.40.50.2000">
    <property type="entry name" value="Glycogen Phosphorylase B"/>
    <property type="match status" value="1"/>
</dbReference>
<dbReference type="GO" id="GO:0080043">
    <property type="term" value="F:quercetin 3-O-glucosyltransferase activity"/>
    <property type="evidence" value="ECO:0007669"/>
    <property type="project" value="TreeGrafter"/>
</dbReference>
<dbReference type="AlphaFoldDB" id="A0A6A1WK04"/>
<dbReference type="OrthoDB" id="5835829at2759"/>
<dbReference type="PANTHER" id="PTHR11926:SF1047">
    <property type="entry name" value="UDP-GLUCOSE IRIDOID GLUCOSYLTRANSFERASE-LIKE ISOFORM X1"/>
    <property type="match status" value="1"/>
</dbReference>
<proteinExistence type="inferred from homology"/>
<keyword evidence="2" id="KW-0808">Transferase</keyword>
<accession>A0A6A1WK04</accession>
<evidence type="ECO:0000313" key="2">
    <source>
        <dbReference type="EMBL" id="KAB1225464.1"/>
    </source>
</evidence>
<comment type="caution">
    <text evidence="2">The sequence shown here is derived from an EMBL/GenBank/DDBJ whole genome shotgun (WGS) entry which is preliminary data.</text>
</comment>
<sequence length="232" mass="26059">MEKQEAKRVGRRLVLVVYPFQGHINPMLQLATILNSKGFSITVVHPEFNSLNVSKHSHFTFVPIPDGLSKTNVSTENAVPTISALKKNCEDPLQRYLEQMLEAEDSHDRVACVVYDGLMHFAQVVADRLKLPALRLNPNMITDHKNLPLQFSSSLKHDILANFLHFWSPVNNPIPVCVTDFLRGDQVPELQSLMLKVKDQHDTKPNRLIGAESCGGCNKKCFSNNSEHNALP</sequence>
<dbReference type="PANTHER" id="PTHR11926">
    <property type="entry name" value="GLUCOSYL/GLUCURONOSYL TRANSFERASES"/>
    <property type="match status" value="1"/>
</dbReference>
<protein>
    <submittedName>
        <fullName evidence="2">UDP-glycosyltransferase 76C3</fullName>
    </submittedName>
</protein>
<reference evidence="2 3" key="1">
    <citation type="journal article" date="2019" name="Plant Biotechnol. J.">
        <title>The red bayberry genome and genetic basis of sex determination.</title>
        <authorList>
            <person name="Jia H.M."/>
            <person name="Jia H.J."/>
            <person name="Cai Q.L."/>
            <person name="Wang Y."/>
            <person name="Zhao H.B."/>
            <person name="Yang W.F."/>
            <person name="Wang G.Y."/>
            <person name="Li Y.H."/>
            <person name="Zhan D.L."/>
            <person name="Shen Y.T."/>
            <person name="Niu Q.F."/>
            <person name="Chang L."/>
            <person name="Qiu J."/>
            <person name="Zhao L."/>
            <person name="Xie H.B."/>
            <person name="Fu W.Y."/>
            <person name="Jin J."/>
            <person name="Li X.W."/>
            <person name="Jiao Y."/>
            <person name="Zhou C.C."/>
            <person name="Tu T."/>
            <person name="Chai C.Y."/>
            <person name="Gao J.L."/>
            <person name="Fan L.J."/>
            <person name="van de Weg E."/>
            <person name="Wang J.Y."/>
            <person name="Gao Z.S."/>
        </authorList>
    </citation>
    <scope>NUCLEOTIDE SEQUENCE [LARGE SCALE GENOMIC DNA]</scope>
    <source>
        <tissue evidence="2">Leaves</tissue>
    </source>
</reference>
<evidence type="ECO:0000256" key="1">
    <source>
        <dbReference type="ARBA" id="ARBA00009995"/>
    </source>
</evidence>